<evidence type="ECO:0000256" key="14">
    <source>
        <dbReference type="RuleBase" id="RU363035"/>
    </source>
</evidence>
<dbReference type="InterPro" id="IPR033705">
    <property type="entry name" value="Anticodon_Ia_Val"/>
</dbReference>
<organism evidence="19 20">
    <name type="scientific">Beauveria bassiana</name>
    <name type="common">White muscardine disease fungus</name>
    <name type="synonym">Tritirachium shiotae</name>
    <dbReference type="NCBI Taxonomy" id="176275"/>
    <lineage>
        <taxon>Eukaryota</taxon>
        <taxon>Fungi</taxon>
        <taxon>Dikarya</taxon>
        <taxon>Ascomycota</taxon>
        <taxon>Pezizomycotina</taxon>
        <taxon>Sordariomycetes</taxon>
        <taxon>Hypocreomycetidae</taxon>
        <taxon>Hypocreales</taxon>
        <taxon>Cordycipitaceae</taxon>
        <taxon>Beauveria</taxon>
    </lineage>
</organism>
<evidence type="ECO:0000256" key="15">
    <source>
        <dbReference type="SAM" id="Coils"/>
    </source>
</evidence>
<feature type="coiled-coil region" evidence="15">
    <location>
        <begin position="994"/>
        <end position="1056"/>
    </location>
</feature>
<evidence type="ECO:0000256" key="10">
    <source>
        <dbReference type="ARBA" id="ARBA00023146"/>
    </source>
</evidence>
<dbReference type="PROSITE" id="PS00178">
    <property type="entry name" value="AA_TRNA_LIGASE_I"/>
    <property type="match status" value="1"/>
</dbReference>
<comment type="subcellular location">
    <subcellularLocation>
        <location evidence="2">Cytoplasm</location>
    </subcellularLocation>
    <subcellularLocation>
        <location evidence="1">Mitochondrion</location>
    </subcellularLocation>
</comment>
<keyword evidence="5" id="KW-0963">Cytoplasm</keyword>
<dbReference type="PRINTS" id="PR00986">
    <property type="entry name" value="TRNASYNTHVAL"/>
</dbReference>
<dbReference type="Gene3D" id="3.40.50.620">
    <property type="entry name" value="HUPs"/>
    <property type="match status" value="2"/>
</dbReference>
<dbReference type="SUPFAM" id="SSF47323">
    <property type="entry name" value="Anticodon-binding domain of a subclass of class I aminoacyl-tRNA synthetases"/>
    <property type="match status" value="1"/>
</dbReference>
<evidence type="ECO:0000256" key="1">
    <source>
        <dbReference type="ARBA" id="ARBA00004173"/>
    </source>
</evidence>
<dbReference type="GO" id="GO:0005829">
    <property type="term" value="C:cytosol"/>
    <property type="evidence" value="ECO:0007669"/>
    <property type="project" value="TreeGrafter"/>
</dbReference>
<keyword evidence="9 14" id="KW-0648">Protein biosynthesis</keyword>
<dbReference type="InterPro" id="IPR013155">
    <property type="entry name" value="M/V/L/I-tRNA-synth_anticd-bd"/>
</dbReference>
<evidence type="ECO:0000256" key="9">
    <source>
        <dbReference type="ARBA" id="ARBA00022917"/>
    </source>
</evidence>
<dbReference type="SUPFAM" id="SSF46589">
    <property type="entry name" value="tRNA-binding arm"/>
    <property type="match status" value="1"/>
</dbReference>
<dbReference type="Gene3D" id="1.10.730.10">
    <property type="entry name" value="Isoleucyl-tRNA Synthetase, Domain 1"/>
    <property type="match status" value="1"/>
</dbReference>
<dbReference type="SUPFAM" id="SSF50677">
    <property type="entry name" value="ValRS/IleRS/LeuRS editing domain"/>
    <property type="match status" value="1"/>
</dbReference>
<accession>A0A2S7Y5B9</accession>
<dbReference type="Gene3D" id="3.90.740.10">
    <property type="entry name" value="Valyl/Leucyl/Isoleucyl-tRNA synthetase, editing domain"/>
    <property type="match status" value="1"/>
</dbReference>
<dbReference type="FunFam" id="3.40.50.620:FF:000078">
    <property type="entry name" value="Valine--tRNA ligase, mitochondrial"/>
    <property type="match status" value="1"/>
</dbReference>
<dbReference type="InterPro" id="IPR002303">
    <property type="entry name" value="Valyl-tRNA_ligase"/>
</dbReference>
<gene>
    <name evidence="19" type="ORF">BB8028_0002g15670</name>
</gene>
<dbReference type="Proteomes" id="UP000237441">
    <property type="component" value="Unassembled WGS sequence"/>
</dbReference>
<dbReference type="GO" id="GO:0005739">
    <property type="term" value="C:mitochondrion"/>
    <property type="evidence" value="ECO:0007669"/>
    <property type="project" value="UniProtKB-SubCell"/>
</dbReference>
<evidence type="ECO:0000256" key="8">
    <source>
        <dbReference type="ARBA" id="ARBA00022840"/>
    </source>
</evidence>
<dbReference type="HAMAP" id="MF_02004">
    <property type="entry name" value="Val_tRNA_synth_type1"/>
    <property type="match status" value="1"/>
</dbReference>
<evidence type="ECO:0000256" key="16">
    <source>
        <dbReference type="SAM" id="MobiDB-lite"/>
    </source>
</evidence>
<dbReference type="InterPro" id="IPR009080">
    <property type="entry name" value="tRNAsynth_Ia_anticodon-bd"/>
</dbReference>
<dbReference type="InterPro" id="IPR009008">
    <property type="entry name" value="Val/Leu/Ile-tRNA-synth_edit"/>
</dbReference>
<dbReference type="GO" id="GO:0005524">
    <property type="term" value="F:ATP binding"/>
    <property type="evidence" value="ECO:0007669"/>
    <property type="project" value="UniProtKB-KW"/>
</dbReference>
<dbReference type="FunFam" id="1.10.730.10:FF:000009">
    <property type="entry name" value="Valine--tRNA ligase, mitochondrial"/>
    <property type="match status" value="1"/>
</dbReference>
<evidence type="ECO:0000256" key="2">
    <source>
        <dbReference type="ARBA" id="ARBA00004496"/>
    </source>
</evidence>
<dbReference type="GO" id="GO:0006438">
    <property type="term" value="P:valyl-tRNA aminoacylation"/>
    <property type="evidence" value="ECO:0007669"/>
    <property type="project" value="EnsemblFungi"/>
</dbReference>
<dbReference type="FunFam" id="3.40.50.620:FF:000020">
    <property type="entry name" value="Valine--tRNA ligase, mitochondrial"/>
    <property type="match status" value="1"/>
</dbReference>
<dbReference type="EC" id="6.1.1.9" evidence="4"/>
<dbReference type="NCBIfam" id="NF004349">
    <property type="entry name" value="PRK05729.1"/>
    <property type="match status" value="1"/>
</dbReference>
<feature type="domain" description="Methionyl/Valyl/Leucyl/Isoleucyl-tRNA synthetase anticodon-binding" evidence="18">
    <location>
        <begin position="784"/>
        <end position="932"/>
    </location>
</feature>
<comment type="caution">
    <text evidence="19">The sequence shown here is derived from an EMBL/GenBank/DDBJ whole genome shotgun (WGS) entry which is preliminary data.</text>
</comment>
<dbReference type="InterPro" id="IPR001412">
    <property type="entry name" value="aa-tRNA-synth_I_CS"/>
</dbReference>
<dbReference type="AlphaFoldDB" id="A0A2S7Y5B9"/>
<feature type="region of interest" description="Disordered" evidence="16">
    <location>
        <begin position="1"/>
        <end position="99"/>
    </location>
</feature>
<dbReference type="InterPro" id="IPR002300">
    <property type="entry name" value="aa-tRNA-synth_Ia"/>
</dbReference>
<evidence type="ECO:0000256" key="6">
    <source>
        <dbReference type="ARBA" id="ARBA00022598"/>
    </source>
</evidence>
<evidence type="ECO:0000256" key="11">
    <source>
        <dbReference type="ARBA" id="ARBA00029936"/>
    </source>
</evidence>
<dbReference type="PANTHER" id="PTHR11946:SF109">
    <property type="entry name" value="VALINE--TRNA LIGASE"/>
    <property type="match status" value="1"/>
</dbReference>
<evidence type="ECO:0000259" key="17">
    <source>
        <dbReference type="Pfam" id="PF00133"/>
    </source>
</evidence>
<dbReference type="PANTHER" id="PTHR11946">
    <property type="entry name" value="VALYL-TRNA SYNTHETASES"/>
    <property type="match status" value="1"/>
</dbReference>
<feature type="compositionally biased region" description="Low complexity" evidence="16">
    <location>
        <begin position="59"/>
        <end position="68"/>
    </location>
</feature>
<dbReference type="EMBL" id="JRHA01000002">
    <property type="protein sequence ID" value="PQK11249.1"/>
    <property type="molecule type" value="Genomic_DNA"/>
</dbReference>
<dbReference type="NCBIfam" id="TIGR00422">
    <property type="entry name" value="valS"/>
    <property type="match status" value="1"/>
</dbReference>
<name>A0A2S7Y5B9_BEABA</name>
<comment type="similarity">
    <text evidence="3 14">Belongs to the class-I aminoacyl-tRNA synthetase family.</text>
</comment>
<keyword evidence="6 14" id="KW-0436">Ligase</keyword>
<evidence type="ECO:0000256" key="3">
    <source>
        <dbReference type="ARBA" id="ARBA00005594"/>
    </source>
</evidence>
<dbReference type="GO" id="GO:0002161">
    <property type="term" value="F:aminoacyl-tRNA deacylase activity"/>
    <property type="evidence" value="ECO:0007669"/>
    <property type="project" value="InterPro"/>
</dbReference>
<dbReference type="InterPro" id="IPR010978">
    <property type="entry name" value="tRNA-bd_arm"/>
</dbReference>
<evidence type="ECO:0000256" key="13">
    <source>
        <dbReference type="ARBA" id="ARBA00047552"/>
    </source>
</evidence>
<keyword evidence="10 14" id="KW-0030">Aminoacyl-tRNA synthetase</keyword>
<evidence type="ECO:0000256" key="12">
    <source>
        <dbReference type="ARBA" id="ARBA00040837"/>
    </source>
</evidence>
<dbReference type="Pfam" id="PF08264">
    <property type="entry name" value="Anticodon_1"/>
    <property type="match status" value="1"/>
</dbReference>
<dbReference type="SUPFAM" id="SSF52374">
    <property type="entry name" value="Nucleotidylyl transferase"/>
    <property type="match status" value="1"/>
</dbReference>
<protein>
    <recommendedName>
        <fullName evidence="12">Valine--tRNA ligase, mitochondrial</fullName>
        <ecNumber evidence="4">6.1.1.9</ecNumber>
    </recommendedName>
    <alternativeName>
        <fullName evidence="11">Valyl-tRNA synthetase</fullName>
    </alternativeName>
</protein>
<keyword evidence="8 14" id="KW-0067">ATP-binding</keyword>
<evidence type="ECO:0000256" key="4">
    <source>
        <dbReference type="ARBA" id="ARBA00013169"/>
    </source>
</evidence>
<feature type="compositionally biased region" description="Basic and acidic residues" evidence="16">
    <location>
        <begin position="31"/>
        <end position="56"/>
    </location>
</feature>
<evidence type="ECO:0000256" key="7">
    <source>
        <dbReference type="ARBA" id="ARBA00022741"/>
    </source>
</evidence>
<dbReference type="InterPro" id="IPR014729">
    <property type="entry name" value="Rossmann-like_a/b/a_fold"/>
</dbReference>
<evidence type="ECO:0000259" key="18">
    <source>
        <dbReference type="Pfam" id="PF08264"/>
    </source>
</evidence>
<dbReference type="Gene3D" id="1.10.287.380">
    <property type="entry name" value="Valyl-tRNA synthetase, C-terminal domain"/>
    <property type="match status" value="1"/>
</dbReference>
<reference evidence="19 20" key="1">
    <citation type="submission" date="2016-07" db="EMBL/GenBank/DDBJ databases">
        <title>Comparative genomics of the entomopathogenic fungus Beauveria bassiana.</title>
        <authorList>
            <person name="Valero Jimenez C.A."/>
            <person name="Zwaan B.J."/>
            <person name="Van Kan J.A."/>
            <person name="Takken W."/>
            <person name="Debets A.J."/>
            <person name="Schoustra S.E."/>
            <person name="Koenraadt C.J."/>
        </authorList>
    </citation>
    <scope>NUCLEOTIDE SEQUENCE [LARGE SCALE GENOMIC DNA]</scope>
    <source>
        <strain evidence="19 20">ARSEF 8028</strain>
    </source>
</reference>
<proteinExistence type="inferred from homology"/>
<dbReference type="CDD" id="cd07962">
    <property type="entry name" value="Anticodon_Ia_Val"/>
    <property type="match status" value="1"/>
</dbReference>
<sequence>MAANAGHPNIAEGASVPAQASSAKAPGSEAPKVKTEKELEKERQKAEKAAKLEAKKAKAALQAANAAANKEKKVKKEKADEPEVPPYVEDTPPGEKKRIRSFEDPNFKAYDPIAVESAWYTWWEKEGFFKPEFKPNGDVKDEGSFVIVHPPPNVTGALHMGHALTDSLQDMMIRWSRMHGKTTLWLPGTDHAGISTQSVVENMLWRRKQQTRHDLGREKFIETVWEWKEDYHQRINKALTRLGGSFDWSREAFTMDESRYAAVVENFVRLHEEGIIYRANRLVNWCTRLNTALSNLEVDNKELTGRTLLEVPGYDKKVEFGVIVHFKYPIEGSDETVEVATTRIETMLGDTGIAVHPKDTRYTHLIGKNAVHPFIPNRKLPIVADEYVEMDFGTGAVKLTPAHDANDFALGQRHKLEFINILNDDGLMNENAGPFKGQKRFDVRYSIQDALKEKGLYVDKKDNAMKVPMCSKSKDVIEPLMKPQWWVKMKDMASEAAKVVKNGEIKIRPESAEKAYYRWMEDIQDWCISRQLWWGHRCPVYFAKVEGGSDLSEEELWFSGRTKQEAEAKASAKLPGKKFTLEQDEDVLDTWFSSGLWPFSTLGWPKKTHDLEKLFPTTILETGWDILFFWIARMIMLSLKLTGKIPFEEVFCHSLVRDSEGRKMSKSLGNVIDPLDVISGIPLQTLHDKLALGNLHPTEVERATKYQKTSFPDGIPQCGADALRFTMINATTGGSDINLEIRSIYGYRKFCNKIFQATKYVLGSLPADFVPAKHGAVSGKTLAERWILHKMNQAAKEVNVAIADREFSKSTAIVYKYWYSELCDVYIENSKSIIRDGTPEERDSAIQTLYTALEAALTMIHPFMPFISEEMWQRMPRRPSDETKSIMIAKYPVYSATLDDPQSETAYELVLDCVKAARSLTSEYAIKENADVIIQTFTDAAEETCTKELVSITSLAGKAVNKIKMIGANAPRPAGCVAYPVSTAATVFLQVKGRVDMDAEIAKAQKRRDKATQSIQRQKKLLADPVYLQKASEAVRDADEKKLADAKQELASFEATIMQFVQLKLE</sequence>
<dbReference type="GO" id="GO:1990825">
    <property type="term" value="F:sequence-specific mRNA binding"/>
    <property type="evidence" value="ECO:0007669"/>
    <property type="project" value="EnsemblFungi"/>
</dbReference>
<dbReference type="FunFam" id="3.90.740.10:FF:000005">
    <property type="entry name" value="Valine--tRNA ligase, mitochondrial"/>
    <property type="match status" value="1"/>
</dbReference>
<keyword evidence="15" id="KW-0175">Coiled coil</keyword>
<evidence type="ECO:0000256" key="5">
    <source>
        <dbReference type="ARBA" id="ARBA00022490"/>
    </source>
</evidence>
<dbReference type="InterPro" id="IPR037118">
    <property type="entry name" value="Val-tRNA_synth_C_sf"/>
</dbReference>
<comment type="catalytic activity">
    <reaction evidence="13">
        <text>tRNA(Val) + L-valine + ATP = L-valyl-tRNA(Val) + AMP + diphosphate</text>
        <dbReference type="Rhea" id="RHEA:10704"/>
        <dbReference type="Rhea" id="RHEA-COMP:9672"/>
        <dbReference type="Rhea" id="RHEA-COMP:9708"/>
        <dbReference type="ChEBI" id="CHEBI:30616"/>
        <dbReference type="ChEBI" id="CHEBI:33019"/>
        <dbReference type="ChEBI" id="CHEBI:57762"/>
        <dbReference type="ChEBI" id="CHEBI:78442"/>
        <dbReference type="ChEBI" id="CHEBI:78537"/>
        <dbReference type="ChEBI" id="CHEBI:456215"/>
        <dbReference type="EC" id="6.1.1.9"/>
    </reaction>
</comment>
<feature type="domain" description="Aminoacyl-tRNA synthetase class Ia" evidence="17">
    <location>
        <begin position="119"/>
        <end position="739"/>
    </location>
</feature>
<dbReference type="Pfam" id="PF00133">
    <property type="entry name" value="tRNA-synt_1"/>
    <property type="match status" value="1"/>
</dbReference>
<evidence type="ECO:0000313" key="19">
    <source>
        <dbReference type="EMBL" id="PQK11249.1"/>
    </source>
</evidence>
<dbReference type="OrthoDB" id="629407at2759"/>
<dbReference type="CDD" id="cd00817">
    <property type="entry name" value="ValRS_core"/>
    <property type="match status" value="1"/>
</dbReference>
<keyword evidence="7 14" id="KW-0547">Nucleotide-binding</keyword>
<dbReference type="GO" id="GO:0004832">
    <property type="term" value="F:valine-tRNA ligase activity"/>
    <property type="evidence" value="ECO:0007669"/>
    <property type="project" value="UniProtKB-EC"/>
</dbReference>
<evidence type="ECO:0000313" key="20">
    <source>
        <dbReference type="Proteomes" id="UP000237441"/>
    </source>
</evidence>